<organism evidence="1 3">
    <name type="scientific">Kurthia zopfii</name>
    <dbReference type="NCBI Taxonomy" id="1650"/>
    <lineage>
        <taxon>Bacteria</taxon>
        <taxon>Bacillati</taxon>
        <taxon>Bacillota</taxon>
        <taxon>Bacilli</taxon>
        <taxon>Bacillales</taxon>
        <taxon>Caryophanaceae</taxon>
        <taxon>Kurthia</taxon>
    </lineage>
</organism>
<accession>A0A8B4QEG0</accession>
<keyword evidence="4" id="KW-1185">Reference proteome</keyword>
<evidence type="ECO:0000313" key="3">
    <source>
        <dbReference type="Proteomes" id="UP000254330"/>
    </source>
</evidence>
<dbReference type="AlphaFoldDB" id="A0A8B4QEG0"/>
<name>A0A8B4QEG0_9BACL</name>
<dbReference type="EMBL" id="SNZG01000037">
    <property type="protein sequence ID" value="TDR34556.1"/>
    <property type="molecule type" value="Genomic_DNA"/>
</dbReference>
<evidence type="ECO:0000313" key="4">
    <source>
        <dbReference type="Proteomes" id="UP000294641"/>
    </source>
</evidence>
<proteinExistence type="predicted"/>
<dbReference type="Proteomes" id="UP000294641">
    <property type="component" value="Unassembled WGS sequence"/>
</dbReference>
<reference evidence="1 3" key="1">
    <citation type="submission" date="2018-06" db="EMBL/GenBank/DDBJ databases">
        <authorList>
            <consortium name="Pathogen Informatics"/>
            <person name="Doyle S."/>
        </authorList>
    </citation>
    <scope>NUCLEOTIDE SEQUENCE [LARGE SCALE GENOMIC DNA]</scope>
    <source>
        <strain evidence="1 3">NCTC10597</strain>
    </source>
</reference>
<reference evidence="2 4" key="2">
    <citation type="submission" date="2019-03" db="EMBL/GenBank/DDBJ databases">
        <title>Genomic Encyclopedia of Type Strains, Phase IV (KMG-IV): sequencing the most valuable type-strain genomes for metagenomic binning, comparative biology and taxonomic classification.</title>
        <authorList>
            <person name="Goeker M."/>
        </authorList>
    </citation>
    <scope>NUCLEOTIDE SEQUENCE [LARGE SCALE GENOMIC DNA]</scope>
    <source>
        <strain evidence="2 4">DSM 20580</strain>
    </source>
</reference>
<dbReference type="EMBL" id="UGNP01000001">
    <property type="protein sequence ID" value="STX11029.1"/>
    <property type="molecule type" value="Genomic_DNA"/>
</dbReference>
<dbReference type="Proteomes" id="UP000254330">
    <property type="component" value="Unassembled WGS sequence"/>
</dbReference>
<evidence type="ECO:0000313" key="2">
    <source>
        <dbReference type="EMBL" id="TDR34556.1"/>
    </source>
</evidence>
<comment type="caution">
    <text evidence="1">The sequence shown here is derived from an EMBL/GenBank/DDBJ whole genome shotgun (WGS) entry which is preliminary data.</text>
</comment>
<evidence type="ECO:0000313" key="1">
    <source>
        <dbReference type="EMBL" id="STX11029.1"/>
    </source>
</evidence>
<dbReference type="RefSeq" id="WP_256595775.1">
    <property type="nucleotide sequence ID" value="NZ_BJUE01000038.1"/>
</dbReference>
<sequence length="40" mass="4573">MWVVTIFNNVHDIRIFEYNNKEAATAKLSGLSNAILSYTK</sequence>
<protein>
    <submittedName>
        <fullName evidence="1">Uncharacterized protein</fullName>
    </submittedName>
</protein>
<gene>
    <name evidence="2" type="ORF">DFR61_13725</name>
    <name evidence="1" type="ORF">NCTC10597_02825</name>
</gene>